<dbReference type="EMBL" id="BX284605">
    <property type="protein sequence ID" value="CCD69379.1"/>
    <property type="molecule type" value="Genomic_DNA"/>
</dbReference>
<dbReference type="GeneID" id="189985"/>
<feature type="signal peptide" evidence="2">
    <location>
        <begin position="1"/>
        <end position="15"/>
    </location>
</feature>
<dbReference type="AlphaFoldDB" id="Q9N3U7"/>
<dbReference type="OMA" id="CGYPVAY"/>
<evidence type="ECO:0000313" key="5">
    <source>
        <dbReference type="WormBase" id="Y47D7A.9"/>
    </source>
</evidence>
<dbReference type="OrthoDB" id="5853458at2759"/>
<dbReference type="PANTHER" id="PTHR35575">
    <property type="entry name" value="PROTEIN CBG23599-RELATED"/>
    <property type="match status" value="1"/>
</dbReference>
<dbReference type="HOGENOM" id="CLU_141823_0_0_1"/>
<organism evidence="3 4">
    <name type="scientific">Caenorhabditis elegans</name>
    <dbReference type="NCBI Taxonomy" id="6239"/>
    <lineage>
        <taxon>Eukaryota</taxon>
        <taxon>Metazoa</taxon>
        <taxon>Ecdysozoa</taxon>
        <taxon>Nematoda</taxon>
        <taxon>Chromadorea</taxon>
        <taxon>Rhabditida</taxon>
        <taxon>Rhabditina</taxon>
        <taxon>Rhabditomorpha</taxon>
        <taxon>Rhabditoidea</taxon>
        <taxon>Rhabditidae</taxon>
        <taxon>Peloderinae</taxon>
        <taxon>Caenorhabditis</taxon>
    </lineage>
</organism>
<evidence type="ECO:0000256" key="1">
    <source>
        <dbReference type="SAM" id="MobiDB-lite"/>
    </source>
</evidence>
<evidence type="ECO:0000313" key="4">
    <source>
        <dbReference type="Proteomes" id="UP000001940"/>
    </source>
</evidence>
<dbReference type="InParanoid" id="Q9N3U7"/>
<accession>Q9N3U7</accession>
<dbReference type="PhylomeDB" id="Q9N3U7"/>
<evidence type="ECO:0000313" key="3">
    <source>
        <dbReference type="EMBL" id="CCD69379.1"/>
    </source>
</evidence>
<keyword evidence="4" id="KW-1185">Reference proteome</keyword>
<dbReference type="KEGG" id="cel:CELE_Y47D7A.9"/>
<protein>
    <submittedName>
        <fullName evidence="3">Secreted protein</fullName>
    </submittedName>
</protein>
<feature type="chain" id="PRO_5013243543" evidence="2">
    <location>
        <begin position="16"/>
        <end position="91"/>
    </location>
</feature>
<name>Q9N3U7_CAEEL</name>
<dbReference type="RefSeq" id="NP_504222.1">
    <property type="nucleotide sequence ID" value="NM_071821.1"/>
</dbReference>
<feature type="compositionally biased region" description="Polar residues" evidence="1">
    <location>
        <begin position="46"/>
        <end position="58"/>
    </location>
</feature>
<dbReference type="Proteomes" id="UP000001940">
    <property type="component" value="Chromosome V"/>
</dbReference>
<dbReference type="AGR" id="WB:WBGene00021621"/>
<reference evidence="3 4" key="1">
    <citation type="journal article" date="1998" name="Science">
        <title>Genome sequence of the nematode C. elegans: a platform for investigating biology.</title>
        <authorList>
            <consortium name="The C. elegans sequencing consortium"/>
            <person name="Sulson J.E."/>
            <person name="Waterston R."/>
        </authorList>
    </citation>
    <scope>NUCLEOTIDE SEQUENCE [LARGE SCALE GENOMIC DNA]</scope>
    <source>
        <strain evidence="3 4">Bristol N2</strain>
    </source>
</reference>
<dbReference type="PANTHER" id="PTHR35575:SF1">
    <property type="entry name" value="EXTENSIN-RELATED"/>
    <property type="match status" value="1"/>
</dbReference>
<gene>
    <name evidence="3" type="ORF">CELE_Y47D7A.9</name>
    <name evidence="3 5" type="ORF">Y47D7A.9</name>
</gene>
<feature type="region of interest" description="Disordered" evidence="1">
    <location>
        <begin position="38"/>
        <end position="60"/>
    </location>
</feature>
<dbReference type="UCSC" id="Y47D7A.9">
    <property type="organism name" value="c. elegans"/>
</dbReference>
<dbReference type="PaxDb" id="6239-Y47D7A.9"/>
<dbReference type="Bgee" id="WBGene00021621">
    <property type="expression patterns" value="Expressed in larva and 1 other cell type or tissue"/>
</dbReference>
<dbReference type="CTD" id="189985"/>
<keyword evidence="2" id="KW-0732">Signal</keyword>
<proteinExistence type="predicted"/>
<dbReference type="WormBase" id="Y47D7A.9">
    <property type="protein sequence ID" value="CE22056"/>
    <property type="gene ID" value="WBGene00021621"/>
</dbReference>
<evidence type="ECO:0000256" key="2">
    <source>
        <dbReference type="SAM" id="SignalP"/>
    </source>
</evidence>
<sequence length="91" mass="10238">MQVLIIFSAFLVVLAQCGYPVPDAYPASYPVAPSYPSASVYSASSISNSEGSVDTESNVEFRKRAKARTVQNRKFHRRALQPIRRFQQKKQ</sequence>